<proteinExistence type="predicted"/>
<gene>
    <name evidence="2" type="ORF">MNBD_GAMMA05-2346</name>
</gene>
<dbReference type="InterPro" id="IPR018642">
    <property type="entry name" value="DUF2066"/>
</dbReference>
<evidence type="ECO:0008006" key="3">
    <source>
        <dbReference type="Google" id="ProtNLM"/>
    </source>
</evidence>
<evidence type="ECO:0000256" key="1">
    <source>
        <dbReference type="SAM" id="MobiDB-lite"/>
    </source>
</evidence>
<reference evidence="2" key="1">
    <citation type="submission" date="2018-06" db="EMBL/GenBank/DDBJ databases">
        <authorList>
            <person name="Zhirakovskaya E."/>
        </authorList>
    </citation>
    <scope>NUCLEOTIDE SEQUENCE</scope>
</reference>
<dbReference type="AlphaFoldDB" id="A0A3B0WVB4"/>
<organism evidence="2">
    <name type="scientific">hydrothermal vent metagenome</name>
    <dbReference type="NCBI Taxonomy" id="652676"/>
    <lineage>
        <taxon>unclassified sequences</taxon>
        <taxon>metagenomes</taxon>
        <taxon>ecological metagenomes</taxon>
    </lineage>
</organism>
<accession>A0A3B0WVB4</accession>
<name>A0A3B0WVB4_9ZZZZ</name>
<evidence type="ECO:0000313" key="2">
    <source>
        <dbReference type="EMBL" id="VAW54597.1"/>
    </source>
</evidence>
<dbReference type="EMBL" id="UOFE01000041">
    <property type="protein sequence ID" value="VAW54597.1"/>
    <property type="molecule type" value="Genomic_DNA"/>
</dbReference>
<protein>
    <recommendedName>
        <fullName evidence="3">DUF2066 domain-containing protein</fullName>
    </recommendedName>
</protein>
<dbReference type="Pfam" id="PF09839">
    <property type="entry name" value="DUF2066"/>
    <property type="match status" value="1"/>
</dbReference>
<feature type="region of interest" description="Disordered" evidence="1">
    <location>
        <begin position="346"/>
        <end position="367"/>
    </location>
</feature>
<sequence length="393" mass="44223">MFNFNAKIFVFISLLMVFSPVIAGHATNLYDVEMPVVDESAATRWGAFKRGLSEVFIRISGDSIIMDKLKVPAPTAYVKQYSYAPVEEPTTNELGELLPYRIKIQYNAGSMESYLLENGFPVWGEHRPDVVVWLAVRDGRNEYVLKKNDKSLIKTAADEALARRGIPEAWPKYDAKDKKALSVADIRGGFKDPINSASKRYSRGPALTGSIIWNGSQWQSSWNLLMKSKARHWSLVDTDYNRLINKAVDQAADAMGVVFALHGSVKNENLATIQLDVQAVNSIEQYNRVETYLTSLRAVDSARPIRVDSQAVVFEVTLRSEKTDFLNAIKNDDEFIEVEKPKVEQQAVEAPSIDNTKQGDTKQGVEQPEKTVETQLTANQQDVIPMYYYKLVN</sequence>